<dbReference type="GO" id="GO:0008270">
    <property type="term" value="F:zinc ion binding"/>
    <property type="evidence" value="ECO:0007669"/>
    <property type="project" value="UniProtKB-KW"/>
</dbReference>
<dbReference type="InterPro" id="IPR017868">
    <property type="entry name" value="Filamin/ABP280_repeat-like"/>
</dbReference>
<dbReference type="GO" id="GO:0000932">
    <property type="term" value="C:P-body"/>
    <property type="evidence" value="ECO:0007669"/>
    <property type="project" value="UniProtKB-SubCell"/>
</dbReference>
<keyword evidence="4" id="KW-0479">Metal-binding</keyword>
<keyword evidence="11" id="KW-0175">Coiled coil</keyword>
<feature type="repeat" description="Filamin" evidence="9">
    <location>
        <begin position="463"/>
        <end position="528"/>
    </location>
</feature>
<feature type="repeat" description="NHL" evidence="10">
    <location>
        <begin position="685"/>
        <end position="728"/>
    </location>
</feature>
<dbReference type="OMA" id="WKQFDSP"/>
<dbReference type="FunFam" id="2.120.10.30:FF:000013">
    <property type="entry name" value="E3 ubiquitin-protein ligase TRIM71"/>
    <property type="match status" value="1"/>
</dbReference>
<name>A0A8C4QC32_EPTBU</name>
<keyword evidence="7" id="KW-0862">Zinc</keyword>
<dbReference type="InterPro" id="IPR017907">
    <property type="entry name" value="Znf_RING_CS"/>
</dbReference>
<feature type="compositionally biased region" description="Pro residues" evidence="12">
    <location>
        <begin position="189"/>
        <end position="201"/>
    </location>
</feature>
<dbReference type="InterPro" id="IPR050952">
    <property type="entry name" value="TRIM-NHL_E3_ligases"/>
</dbReference>
<feature type="repeat" description="NHL" evidence="10">
    <location>
        <begin position="588"/>
        <end position="633"/>
    </location>
</feature>
<feature type="domain" description="RING-type" evidence="13">
    <location>
        <begin position="22"/>
        <end position="67"/>
    </location>
</feature>
<dbReference type="GO" id="GO:0000209">
    <property type="term" value="P:protein polyubiquitination"/>
    <property type="evidence" value="ECO:0007669"/>
    <property type="project" value="TreeGrafter"/>
</dbReference>
<evidence type="ECO:0000259" key="14">
    <source>
        <dbReference type="PROSITE" id="PS50119"/>
    </source>
</evidence>
<evidence type="ECO:0000313" key="15">
    <source>
        <dbReference type="Ensembl" id="ENSEBUP00000012669.1"/>
    </source>
</evidence>
<dbReference type="InterPro" id="IPR001841">
    <property type="entry name" value="Znf_RING"/>
</dbReference>
<dbReference type="SUPFAM" id="SSF101898">
    <property type="entry name" value="NHL repeat"/>
    <property type="match status" value="1"/>
</dbReference>
<dbReference type="PROSITE" id="PS50194">
    <property type="entry name" value="FILAMIN_REPEAT"/>
    <property type="match status" value="1"/>
</dbReference>
<evidence type="ECO:0000256" key="2">
    <source>
        <dbReference type="ARBA" id="ARBA00008518"/>
    </source>
</evidence>
<feature type="repeat" description="NHL" evidence="10">
    <location>
        <begin position="541"/>
        <end position="584"/>
    </location>
</feature>
<evidence type="ECO:0000313" key="16">
    <source>
        <dbReference type="Proteomes" id="UP000694388"/>
    </source>
</evidence>
<dbReference type="SMART" id="SM00557">
    <property type="entry name" value="IG_FLMN"/>
    <property type="match status" value="1"/>
</dbReference>
<dbReference type="AlphaFoldDB" id="A0A8C4QC32"/>
<dbReference type="InterPro" id="IPR001298">
    <property type="entry name" value="Filamin/ABP280_rpt"/>
</dbReference>
<dbReference type="GO" id="GO:0061630">
    <property type="term" value="F:ubiquitin protein ligase activity"/>
    <property type="evidence" value="ECO:0007669"/>
    <property type="project" value="UniProtKB-EC"/>
</dbReference>
<evidence type="ECO:0000256" key="9">
    <source>
        <dbReference type="PROSITE-ProRule" id="PRU00087"/>
    </source>
</evidence>
<feature type="coiled-coil region" evidence="11">
    <location>
        <begin position="341"/>
        <end position="368"/>
    </location>
</feature>
<organism evidence="15 16">
    <name type="scientific">Eptatretus burgeri</name>
    <name type="common">Inshore hagfish</name>
    <dbReference type="NCBI Taxonomy" id="7764"/>
    <lineage>
        <taxon>Eukaryota</taxon>
        <taxon>Metazoa</taxon>
        <taxon>Chordata</taxon>
        <taxon>Craniata</taxon>
        <taxon>Vertebrata</taxon>
        <taxon>Cyclostomata</taxon>
        <taxon>Myxini</taxon>
        <taxon>Myxiniformes</taxon>
        <taxon>Myxinidae</taxon>
        <taxon>Eptatretinae</taxon>
        <taxon>Eptatretus</taxon>
    </lineage>
</organism>
<dbReference type="Gene3D" id="3.30.160.60">
    <property type="entry name" value="Classic Zinc Finger"/>
    <property type="match status" value="1"/>
</dbReference>
<evidence type="ECO:0000256" key="12">
    <source>
        <dbReference type="SAM" id="MobiDB-lite"/>
    </source>
</evidence>
<dbReference type="CDD" id="cd14954">
    <property type="entry name" value="NHL_TRIM71_like"/>
    <property type="match status" value="1"/>
</dbReference>
<proteinExistence type="inferred from homology"/>
<evidence type="ECO:0000256" key="3">
    <source>
        <dbReference type="ARBA" id="ARBA00012483"/>
    </source>
</evidence>
<dbReference type="InterPro" id="IPR018957">
    <property type="entry name" value="Znf_C3HC4_RING-type"/>
</dbReference>
<protein>
    <recommendedName>
        <fullName evidence="3">RING-type E3 ubiquitin transferase</fullName>
        <ecNumber evidence="3">2.3.2.27</ecNumber>
    </recommendedName>
</protein>
<dbReference type="InterPro" id="IPR001258">
    <property type="entry name" value="NHL_repeat"/>
</dbReference>
<dbReference type="Pfam" id="PF00643">
    <property type="entry name" value="zf-B_box"/>
    <property type="match status" value="1"/>
</dbReference>
<dbReference type="SMART" id="SM00184">
    <property type="entry name" value="RING"/>
    <property type="match status" value="1"/>
</dbReference>
<dbReference type="Gene3D" id="2.120.10.30">
    <property type="entry name" value="TolB, C-terminal domain"/>
    <property type="match status" value="3"/>
</dbReference>
<dbReference type="SUPFAM" id="SSF81296">
    <property type="entry name" value="E set domains"/>
    <property type="match status" value="1"/>
</dbReference>
<keyword evidence="16" id="KW-1185">Reference proteome</keyword>
<dbReference type="PROSITE" id="PS00518">
    <property type="entry name" value="ZF_RING_1"/>
    <property type="match status" value="1"/>
</dbReference>
<reference evidence="15" key="2">
    <citation type="submission" date="2025-09" db="UniProtKB">
        <authorList>
            <consortium name="Ensembl"/>
        </authorList>
    </citation>
    <scope>IDENTIFICATION</scope>
</reference>
<comment type="similarity">
    <text evidence="2">Belongs to the TRIM/RBCC family.</text>
</comment>
<dbReference type="InterPro" id="IPR000315">
    <property type="entry name" value="Znf_B-box"/>
</dbReference>
<dbReference type="Pfam" id="PF01436">
    <property type="entry name" value="NHL"/>
    <property type="match status" value="6"/>
</dbReference>
<dbReference type="SUPFAM" id="SSF57845">
    <property type="entry name" value="B-box zinc-binding domain"/>
    <property type="match status" value="1"/>
</dbReference>
<comment type="catalytic activity">
    <reaction evidence="1">
        <text>S-ubiquitinyl-[E2 ubiquitin-conjugating enzyme]-L-cysteine + [acceptor protein]-L-lysine = [E2 ubiquitin-conjugating enzyme]-L-cysteine + N(6)-ubiquitinyl-[acceptor protein]-L-lysine.</text>
        <dbReference type="EC" id="2.3.2.27"/>
    </reaction>
</comment>
<feature type="repeat" description="NHL" evidence="10">
    <location>
        <begin position="732"/>
        <end position="775"/>
    </location>
</feature>
<dbReference type="Proteomes" id="UP000694388">
    <property type="component" value="Unplaced"/>
</dbReference>
<feature type="region of interest" description="Disordered" evidence="12">
    <location>
        <begin position="181"/>
        <end position="201"/>
    </location>
</feature>
<evidence type="ECO:0000256" key="7">
    <source>
        <dbReference type="ARBA" id="ARBA00022833"/>
    </source>
</evidence>
<sequence>MAAFAGGPRGQVASPPATPQRCPLCREHFGFRAAGPLRALPCLHAFCPPCLEARRRRDGRLACPTCHREAALGEAGVNGLPSGLLLSRLLDAAGLATTGNGRPRSLLPAGNGAGPGSPGPLNEGNGAWESGTVAIHSMSPSDSPPGSPGAHGGGSGSEAMLRTPVRSRSVAEPAPLLDHFHSSLRLRGPPGPASRPPGPAAFPRPSLVSSLPLSAMSTLSALGDRGPLCLHHGTEVARAFCESCGLSVCRECVRGRHAGHAVRLLHDSKALALQLLAEAQQGRQAVQLGLETAQSMMEQVESKSQLVRTEVKAVMAIHRQALDEREGELLRKVEKVRQVKVQSLQRQLEELRQCLARLEIAMESARAALECGSDGETVAEARSRLASHLRELACLGSILQPQEDDRLSFLPPDTTLYAAIRTFGAVHSGACPELSELAGDNPVKVVKGRVATVMLVTRDHAGDVRSVGGDPVHALLVEPDGVSVQADIRDRQDGSYTVSFWPASEGEHSLSVTIFERHVDGSPCRVLVRPGRSYSSLTKALRSFGGPGSADGQLCRPWGICIDSEGRVIVADRSNDRIQVFSPSGSFLFKFGAHGAAPGLFDRPAGVAWDAGRGGRIVVADKDNHRVQVFSGDGRFLSAFGERGSDSGQFCYPWDVAVGGSAGVIAVSDTRNHRVQLFSADGSFLNKYGFEGAFWKHFDSPRGVAFDADSRLLVTDFNNHRLLVVRPDCRAARFLGAPGHGPGQFLRPQGVAVDAEGRIAVADSRNHRVQIFEPDGTFLGQFGGPGSGAGQMDRPSGIAITSDGLIVVVDFGNNRVVIF</sequence>
<reference evidence="15" key="1">
    <citation type="submission" date="2025-08" db="UniProtKB">
        <authorList>
            <consortium name="Ensembl"/>
        </authorList>
    </citation>
    <scope>IDENTIFICATION</scope>
</reference>
<dbReference type="Gene3D" id="3.30.40.10">
    <property type="entry name" value="Zinc/RING finger domain, C3HC4 (zinc finger)"/>
    <property type="match status" value="1"/>
</dbReference>
<dbReference type="Gene3D" id="2.60.40.10">
    <property type="entry name" value="Immunoglobulins"/>
    <property type="match status" value="1"/>
</dbReference>
<dbReference type="InterPro" id="IPR013083">
    <property type="entry name" value="Znf_RING/FYVE/PHD"/>
</dbReference>
<evidence type="ECO:0000259" key="13">
    <source>
        <dbReference type="PROSITE" id="PS50089"/>
    </source>
</evidence>
<evidence type="ECO:0000256" key="8">
    <source>
        <dbReference type="PROSITE-ProRule" id="PRU00024"/>
    </source>
</evidence>
<dbReference type="PANTHER" id="PTHR24104">
    <property type="entry name" value="E3 UBIQUITIN-PROTEIN LIGASE NHLRC1-RELATED"/>
    <property type="match status" value="1"/>
</dbReference>
<keyword evidence="5" id="KW-0677">Repeat</keyword>
<evidence type="ECO:0000256" key="11">
    <source>
        <dbReference type="SAM" id="Coils"/>
    </source>
</evidence>
<accession>A0A8C4QC32</accession>
<dbReference type="PROSITE" id="PS51125">
    <property type="entry name" value="NHL"/>
    <property type="match status" value="6"/>
</dbReference>
<evidence type="ECO:0000256" key="5">
    <source>
        <dbReference type="ARBA" id="ARBA00022737"/>
    </source>
</evidence>
<feature type="repeat" description="NHL" evidence="10">
    <location>
        <begin position="779"/>
        <end position="819"/>
    </location>
</feature>
<dbReference type="GO" id="GO:0003723">
    <property type="term" value="F:RNA binding"/>
    <property type="evidence" value="ECO:0007669"/>
    <property type="project" value="UniProtKB-KW"/>
</dbReference>
<feature type="region of interest" description="Disordered" evidence="12">
    <location>
        <begin position="99"/>
        <end position="160"/>
    </location>
</feature>
<dbReference type="Pfam" id="PF00097">
    <property type="entry name" value="zf-C3HC4"/>
    <property type="match status" value="1"/>
</dbReference>
<dbReference type="Pfam" id="PF00630">
    <property type="entry name" value="Filamin"/>
    <property type="match status" value="1"/>
</dbReference>
<feature type="domain" description="B box-type" evidence="14">
    <location>
        <begin position="224"/>
        <end position="265"/>
    </location>
</feature>
<dbReference type="GO" id="GO:0043161">
    <property type="term" value="P:proteasome-mediated ubiquitin-dependent protein catabolic process"/>
    <property type="evidence" value="ECO:0007669"/>
    <property type="project" value="TreeGrafter"/>
</dbReference>
<dbReference type="GeneTree" id="ENSGT00940000164246"/>
<dbReference type="EC" id="2.3.2.27" evidence="3"/>
<dbReference type="InterPro" id="IPR013783">
    <property type="entry name" value="Ig-like_fold"/>
</dbReference>
<dbReference type="SMART" id="SM00336">
    <property type="entry name" value="BBOX"/>
    <property type="match status" value="1"/>
</dbReference>
<keyword evidence="6 8" id="KW-0863">Zinc-finger</keyword>
<dbReference type="SUPFAM" id="SSF57850">
    <property type="entry name" value="RING/U-box"/>
    <property type="match status" value="1"/>
</dbReference>
<feature type="repeat" description="NHL" evidence="10">
    <location>
        <begin position="637"/>
        <end position="681"/>
    </location>
</feature>
<dbReference type="PANTHER" id="PTHR24104:SF48">
    <property type="entry name" value="PROTEIN WECH"/>
    <property type="match status" value="1"/>
</dbReference>
<dbReference type="InterPro" id="IPR014756">
    <property type="entry name" value="Ig_E-set"/>
</dbReference>
<dbReference type="Ensembl" id="ENSEBUT00000013245.1">
    <property type="protein sequence ID" value="ENSEBUP00000012669.1"/>
    <property type="gene ID" value="ENSEBUG00000008055.1"/>
</dbReference>
<evidence type="ECO:0000256" key="4">
    <source>
        <dbReference type="ARBA" id="ARBA00022723"/>
    </source>
</evidence>
<evidence type="ECO:0000256" key="10">
    <source>
        <dbReference type="PROSITE-ProRule" id="PRU00504"/>
    </source>
</evidence>
<dbReference type="InterPro" id="IPR011042">
    <property type="entry name" value="6-blade_b-propeller_TolB-like"/>
</dbReference>
<dbReference type="PROSITE" id="PS50089">
    <property type="entry name" value="ZF_RING_2"/>
    <property type="match status" value="1"/>
</dbReference>
<evidence type="ECO:0000256" key="1">
    <source>
        <dbReference type="ARBA" id="ARBA00000900"/>
    </source>
</evidence>
<dbReference type="PROSITE" id="PS50119">
    <property type="entry name" value="ZF_BBOX"/>
    <property type="match status" value="1"/>
</dbReference>
<evidence type="ECO:0000256" key="6">
    <source>
        <dbReference type="ARBA" id="ARBA00022771"/>
    </source>
</evidence>